<dbReference type="Pfam" id="PF07731">
    <property type="entry name" value="Cu-oxidase_2"/>
    <property type="match status" value="1"/>
</dbReference>
<dbReference type="PROSITE" id="PS00079">
    <property type="entry name" value="MULTICOPPER_OXIDASE1"/>
    <property type="match status" value="1"/>
</dbReference>
<dbReference type="InParanoid" id="A0A177BUH0"/>
<dbReference type="Proteomes" id="UP000077069">
    <property type="component" value="Unassembled WGS sequence"/>
</dbReference>
<evidence type="ECO:0000259" key="8">
    <source>
        <dbReference type="Pfam" id="PF00394"/>
    </source>
</evidence>
<name>A0A177BUH0_9PLEO</name>
<dbReference type="AlphaFoldDB" id="A0A177BUH0"/>
<sequence length="597" mass="65467">MRVFLRVSWLFLAAYAAAESYYTLELTWTKGSPDGFERDMILINGQFPGPHIELEQGDWAEITVINKMPFNTTIHSHGIHQTNTPWADGVPGLSQRPIQPNDTFTYNWHADTYGSYFYHAHSRGQLDDGCYGPITIKPKAHVAKPFDKIALDDVASLEAAEAHATPLIISDWRHKTSSESWELELAAGLESAVCVDSLLVNGKGAVDCWPREDLTKYTSPALVPLLQHTNLSVTDKGCIPPEVLAVMLPSPDTNITALPPSAFDVCTPTRGSREVIRAPCSKKWMALDIISSASIGTYAVSIDKHPLWVYAVDGHYIEPLKVDALTLANGERYSVFVQLDKPASNYGIRIASLALAQLIDTTAVLSYEDTEQSYGNGSITPSSQPSINRAGGNATSDVVFFDQAKMVSFPPQFPQPAPEAEQTFLFSLVTAGSSFRWALNGTAYDHAIDDSEPPLMYRDPLAITTPGNLTLATKNNTWVDLIFHVATVGQPPHPLHKHSNKAFLIGQGQGNFTWSSVAEAAADTPENFNLITPPYRDGFVTPPSATGPTWLAVRYHVVNPGPFLLHCHIQSHLDGGMSMIILDGVDEWPEVPKKYMN</sequence>
<evidence type="ECO:0000256" key="5">
    <source>
        <dbReference type="ARBA" id="ARBA00023008"/>
    </source>
</evidence>
<reference evidence="11 12" key="1">
    <citation type="submission" date="2016-05" db="EMBL/GenBank/DDBJ databases">
        <title>Comparative analysis of secretome profiles of manganese(II)-oxidizing ascomycete fungi.</title>
        <authorList>
            <consortium name="DOE Joint Genome Institute"/>
            <person name="Zeiner C.A."/>
            <person name="Purvine S.O."/>
            <person name="Zink E.M."/>
            <person name="Wu S."/>
            <person name="Pasa-Tolic L."/>
            <person name="Chaput D.L."/>
            <person name="Haridas S."/>
            <person name="Grigoriev I.V."/>
            <person name="Santelli C.M."/>
            <person name="Hansel C.M."/>
        </authorList>
    </citation>
    <scope>NUCLEOTIDE SEQUENCE [LARGE SCALE GENOMIC DNA]</scope>
    <source>
        <strain evidence="11 12">AP3s5-JAC2a</strain>
    </source>
</reference>
<dbReference type="RefSeq" id="XP_018028986.1">
    <property type="nucleotide sequence ID" value="XM_018182309.1"/>
</dbReference>
<dbReference type="GO" id="GO:0005507">
    <property type="term" value="F:copper ion binding"/>
    <property type="evidence" value="ECO:0007669"/>
    <property type="project" value="InterPro"/>
</dbReference>
<keyword evidence="2" id="KW-0479">Metal-binding</keyword>
<evidence type="ECO:0000256" key="7">
    <source>
        <dbReference type="SAM" id="SignalP"/>
    </source>
</evidence>
<evidence type="ECO:0000256" key="3">
    <source>
        <dbReference type="ARBA" id="ARBA00022729"/>
    </source>
</evidence>
<dbReference type="CDD" id="cd13850">
    <property type="entry name" value="CuRO_1_Abr2_like"/>
    <property type="match status" value="1"/>
</dbReference>
<keyword evidence="3 7" id="KW-0732">Signal</keyword>
<dbReference type="GO" id="GO:0016491">
    <property type="term" value="F:oxidoreductase activity"/>
    <property type="evidence" value="ECO:0007669"/>
    <property type="project" value="UniProtKB-KW"/>
</dbReference>
<feature type="signal peptide" evidence="7">
    <location>
        <begin position="1"/>
        <end position="18"/>
    </location>
</feature>
<dbReference type="PANTHER" id="PTHR11709">
    <property type="entry name" value="MULTI-COPPER OXIDASE"/>
    <property type="match status" value="1"/>
</dbReference>
<dbReference type="InterPro" id="IPR011706">
    <property type="entry name" value="Cu-oxidase_C"/>
</dbReference>
<accession>A0A177BUH0</accession>
<dbReference type="FunFam" id="2.60.40.420:FF:000036">
    <property type="entry name" value="L-ascorbate oxidase"/>
    <property type="match status" value="1"/>
</dbReference>
<dbReference type="Pfam" id="PF07732">
    <property type="entry name" value="Cu-oxidase_3"/>
    <property type="match status" value="1"/>
</dbReference>
<dbReference type="InterPro" id="IPR011707">
    <property type="entry name" value="Cu-oxidase-like_N"/>
</dbReference>
<organism evidence="11 12">
    <name type="scientific">Paraphaeosphaeria sporulosa</name>
    <dbReference type="NCBI Taxonomy" id="1460663"/>
    <lineage>
        <taxon>Eukaryota</taxon>
        <taxon>Fungi</taxon>
        <taxon>Dikarya</taxon>
        <taxon>Ascomycota</taxon>
        <taxon>Pezizomycotina</taxon>
        <taxon>Dothideomycetes</taxon>
        <taxon>Pleosporomycetidae</taxon>
        <taxon>Pleosporales</taxon>
        <taxon>Massarineae</taxon>
        <taxon>Didymosphaeriaceae</taxon>
        <taxon>Paraphaeosphaeria</taxon>
    </lineage>
</organism>
<feature type="domain" description="Plastocyanin-like" evidence="9">
    <location>
        <begin position="465"/>
        <end position="583"/>
    </location>
</feature>
<dbReference type="PANTHER" id="PTHR11709:SF488">
    <property type="entry name" value="LACCASE-RELATED"/>
    <property type="match status" value="1"/>
</dbReference>
<dbReference type="InterPro" id="IPR033138">
    <property type="entry name" value="Cu_oxidase_CS"/>
</dbReference>
<evidence type="ECO:0000256" key="1">
    <source>
        <dbReference type="ARBA" id="ARBA00010609"/>
    </source>
</evidence>
<dbReference type="SMR" id="A0A177BUH0"/>
<dbReference type="GeneID" id="28765795"/>
<evidence type="ECO:0000313" key="12">
    <source>
        <dbReference type="Proteomes" id="UP000077069"/>
    </source>
</evidence>
<evidence type="ECO:0000259" key="10">
    <source>
        <dbReference type="Pfam" id="PF07732"/>
    </source>
</evidence>
<keyword evidence="6" id="KW-0325">Glycoprotein</keyword>
<dbReference type="Gene3D" id="2.60.40.420">
    <property type="entry name" value="Cupredoxins - blue copper proteins"/>
    <property type="match status" value="3"/>
</dbReference>
<dbReference type="InterPro" id="IPR002355">
    <property type="entry name" value="Cu_oxidase_Cu_BS"/>
</dbReference>
<feature type="chain" id="PRO_5008057335" evidence="7">
    <location>
        <begin position="19"/>
        <end position="597"/>
    </location>
</feature>
<dbReference type="InterPro" id="IPR008972">
    <property type="entry name" value="Cupredoxin"/>
</dbReference>
<dbReference type="CDD" id="cd13876">
    <property type="entry name" value="CuRO_2_Abr2_like"/>
    <property type="match status" value="1"/>
</dbReference>
<evidence type="ECO:0000313" key="11">
    <source>
        <dbReference type="EMBL" id="OAF98620.1"/>
    </source>
</evidence>
<comment type="similarity">
    <text evidence="1">Belongs to the multicopper oxidase family.</text>
</comment>
<keyword evidence="5" id="KW-0186">Copper</keyword>
<evidence type="ECO:0000256" key="4">
    <source>
        <dbReference type="ARBA" id="ARBA00023002"/>
    </source>
</evidence>
<protein>
    <submittedName>
        <fullName evidence="11">Putative laccase TilA</fullName>
    </submittedName>
</protein>
<dbReference type="STRING" id="1460663.A0A177BUH0"/>
<proteinExistence type="inferred from homology"/>
<dbReference type="InterPro" id="IPR001117">
    <property type="entry name" value="Cu-oxidase_2nd"/>
</dbReference>
<evidence type="ECO:0000256" key="6">
    <source>
        <dbReference type="ARBA" id="ARBA00023180"/>
    </source>
</evidence>
<keyword evidence="4" id="KW-0560">Oxidoreductase</keyword>
<dbReference type="InterPro" id="IPR045087">
    <property type="entry name" value="Cu-oxidase_fam"/>
</dbReference>
<keyword evidence="12" id="KW-1185">Reference proteome</keyword>
<gene>
    <name evidence="11" type="ORF">CC84DRAFT_1210711</name>
</gene>
<evidence type="ECO:0000256" key="2">
    <source>
        <dbReference type="ARBA" id="ARBA00022723"/>
    </source>
</evidence>
<dbReference type="PROSITE" id="PS00080">
    <property type="entry name" value="MULTICOPPER_OXIDASE2"/>
    <property type="match status" value="1"/>
</dbReference>
<feature type="domain" description="Plastocyanin-like" evidence="8">
    <location>
        <begin position="165"/>
        <end position="368"/>
    </location>
</feature>
<dbReference type="CDD" id="cd13898">
    <property type="entry name" value="CuRO_3_Abr2_like"/>
    <property type="match status" value="1"/>
</dbReference>
<dbReference type="Pfam" id="PF00394">
    <property type="entry name" value="Cu-oxidase"/>
    <property type="match status" value="1"/>
</dbReference>
<dbReference type="EMBL" id="KV441565">
    <property type="protein sequence ID" value="OAF98620.1"/>
    <property type="molecule type" value="Genomic_DNA"/>
</dbReference>
<feature type="domain" description="Plastocyanin-like" evidence="10">
    <location>
        <begin position="26"/>
        <end position="140"/>
    </location>
</feature>
<dbReference type="SUPFAM" id="SSF49503">
    <property type="entry name" value="Cupredoxins"/>
    <property type="match status" value="3"/>
</dbReference>
<evidence type="ECO:0000259" key="9">
    <source>
        <dbReference type="Pfam" id="PF07731"/>
    </source>
</evidence>
<dbReference type="OrthoDB" id="2121828at2759"/>